<keyword evidence="1" id="KW-0472">Membrane</keyword>
<dbReference type="AlphaFoldDB" id="A0ABD5U6V3"/>
<dbReference type="RefSeq" id="WP_304446739.1">
    <property type="nucleotide sequence ID" value="NZ_JARRAH010000001.1"/>
</dbReference>
<dbReference type="InterPro" id="IPR009845">
    <property type="entry name" value="DUF1405"/>
</dbReference>
<feature type="transmembrane region" description="Helical" evidence="1">
    <location>
        <begin position="90"/>
        <end position="110"/>
    </location>
</feature>
<dbReference type="PANTHER" id="PTHR40042">
    <property type="entry name" value="HYPOTHETICAL MEMBRANE SPANNING PROTEIN"/>
    <property type="match status" value="1"/>
</dbReference>
<name>A0ABD5U6V3_9EURY</name>
<evidence type="ECO:0000313" key="3">
    <source>
        <dbReference type="Proteomes" id="UP001596406"/>
    </source>
</evidence>
<feature type="transmembrane region" description="Helical" evidence="1">
    <location>
        <begin position="187"/>
        <end position="211"/>
    </location>
</feature>
<keyword evidence="1" id="KW-1133">Transmembrane helix</keyword>
<comment type="caution">
    <text evidence="2">The sequence shown here is derived from an EMBL/GenBank/DDBJ whole genome shotgun (WGS) entry which is preliminary data.</text>
</comment>
<evidence type="ECO:0000313" key="2">
    <source>
        <dbReference type="EMBL" id="MFC6835031.1"/>
    </source>
</evidence>
<feature type="transmembrane region" description="Helical" evidence="1">
    <location>
        <begin position="58"/>
        <end position="78"/>
    </location>
</feature>
<accession>A0ABD5U6V3</accession>
<dbReference type="Pfam" id="PF07187">
    <property type="entry name" value="DUF1405"/>
    <property type="match status" value="1"/>
</dbReference>
<feature type="transmembrane region" description="Helical" evidence="1">
    <location>
        <begin position="27"/>
        <end position="46"/>
    </location>
</feature>
<sequence>MSLPEREALPRYVAPLPAWVEDLGLRLAWLVVAINLVGTAFGFWYYGPQFSLTPAVMWPFVPDSPLATLFIACSIGAWKLGRPNEALNALAFFGCIKLGLWTPYALVAFFPEWGYVAWDPMFQFLFWSHLAMVLQAFVVHRYADFPVWAVAVATLWYTVDLVVDYFYPVVGDPHHTLIPVADAAPWAGVTALQIAALGAVLFTVLPLFLALSTRVEKLQLRLGGRLGRE</sequence>
<organism evidence="2 3">
    <name type="scientific">Halomarina ordinaria</name>
    <dbReference type="NCBI Taxonomy" id="3033939"/>
    <lineage>
        <taxon>Archaea</taxon>
        <taxon>Methanobacteriati</taxon>
        <taxon>Methanobacteriota</taxon>
        <taxon>Stenosarchaea group</taxon>
        <taxon>Halobacteria</taxon>
        <taxon>Halobacteriales</taxon>
        <taxon>Natronomonadaceae</taxon>
        <taxon>Halomarina</taxon>
    </lineage>
</organism>
<keyword evidence="1" id="KW-0812">Transmembrane</keyword>
<feature type="transmembrane region" description="Helical" evidence="1">
    <location>
        <begin position="122"/>
        <end position="140"/>
    </location>
</feature>
<feature type="transmembrane region" description="Helical" evidence="1">
    <location>
        <begin position="147"/>
        <end position="167"/>
    </location>
</feature>
<protein>
    <submittedName>
        <fullName evidence="2">DUF1405 domain-containing protein</fullName>
    </submittedName>
</protein>
<reference evidence="2 3" key="1">
    <citation type="journal article" date="2019" name="Int. J. Syst. Evol. Microbiol.">
        <title>The Global Catalogue of Microorganisms (GCM) 10K type strain sequencing project: providing services to taxonomists for standard genome sequencing and annotation.</title>
        <authorList>
            <consortium name="The Broad Institute Genomics Platform"/>
            <consortium name="The Broad Institute Genome Sequencing Center for Infectious Disease"/>
            <person name="Wu L."/>
            <person name="Ma J."/>
        </authorList>
    </citation>
    <scope>NUCLEOTIDE SEQUENCE [LARGE SCALE GENOMIC DNA]</scope>
    <source>
        <strain evidence="2 3">PSRA2</strain>
    </source>
</reference>
<dbReference type="PANTHER" id="PTHR40042:SF1">
    <property type="entry name" value="DUF1405 DOMAIN-CONTAINING PROTEIN"/>
    <property type="match status" value="1"/>
</dbReference>
<dbReference type="EMBL" id="JBHSXM010000001">
    <property type="protein sequence ID" value="MFC6835031.1"/>
    <property type="molecule type" value="Genomic_DNA"/>
</dbReference>
<keyword evidence="3" id="KW-1185">Reference proteome</keyword>
<gene>
    <name evidence="2" type="ORF">ACFQHK_00745</name>
</gene>
<proteinExistence type="predicted"/>
<evidence type="ECO:0000256" key="1">
    <source>
        <dbReference type="SAM" id="Phobius"/>
    </source>
</evidence>
<dbReference type="Proteomes" id="UP001596406">
    <property type="component" value="Unassembled WGS sequence"/>
</dbReference>